<dbReference type="Proteomes" id="UP001231649">
    <property type="component" value="Chromosome 9"/>
</dbReference>
<accession>A0ACC2QYA0</accession>
<evidence type="ECO:0000313" key="1">
    <source>
        <dbReference type="EMBL" id="KAJ8728301.1"/>
    </source>
</evidence>
<sequence>MPARKRSSLTKTSKHAKRMRLARSQESTEERESRLNRMRDRAAEARARESSADRELRLSADRQRHSLSRSSETFTERDIRLTADRERHVLSRESETYPQYQDRLTADRERHALSRESETYTQYQDRLTADRERHALSRESETYTQYQGRLTADRERHALSRSLESDENRLRRLEAARENYDLRVQNNIDNLSNERQRINDIRSLETNEQCEVRLSGDRFRHNIDRVLCSSDHDEAESLDLLPWINRSKSGFAYYVRMNYESFAEIEITEKTMEYSRNMLIALVLMALLSHSHGAPTSRSRAAALQTEEPTTVRENKIQEEFKEPTTTTEAPITSRRNKALNLFGFYPSFLSSGIDYNEDDDDINFTVNDENFEEEELSRTIPSRRRQQNKKKNGNGQYQNDNINSLQYENSPIFYIRLPPTPYMFVPGLGYVSQPPSLGPPMAPMMPPVPPPVADPFINLPIDFVSNGKPTGVYQWSGAPAYPQMPQVDPYGYGGQPMMPARPTYNVPSYSPPKPKPAPSNSKITNLKGQYMFNGKPGDNVYVLRDTYNSIYSDALQNFYP</sequence>
<proteinExistence type="predicted"/>
<reference evidence="1" key="1">
    <citation type="submission" date="2023-03" db="EMBL/GenBank/DDBJ databases">
        <title>Chromosome-level genomes of two armyworms, Mythimna separata and Mythimna loreyi, provide insights into the biosynthesis and reception of sex pheromones.</title>
        <authorList>
            <person name="Zhao H."/>
        </authorList>
    </citation>
    <scope>NUCLEOTIDE SEQUENCE</scope>
    <source>
        <strain evidence="1">BeijingLab</strain>
    </source>
</reference>
<name>A0ACC2QYA0_9NEOP</name>
<keyword evidence="2" id="KW-1185">Reference proteome</keyword>
<comment type="caution">
    <text evidence="1">The sequence shown here is derived from an EMBL/GenBank/DDBJ whole genome shotgun (WGS) entry which is preliminary data.</text>
</comment>
<gene>
    <name evidence="1" type="ORF">PYW08_016686</name>
</gene>
<evidence type="ECO:0000313" key="2">
    <source>
        <dbReference type="Proteomes" id="UP001231649"/>
    </source>
</evidence>
<organism evidence="1 2">
    <name type="scientific">Mythimna loreyi</name>
    <dbReference type="NCBI Taxonomy" id="667449"/>
    <lineage>
        <taxon>Eukaryota</taxon>
        <taxon>Metazoa</taxon>
        <taxon>Ecdysozoa</taxon>
        <taxon>Arthropoda</taxon>
        <taxon>Hexapoda</taxon>
        <taxon>Insecta</taxon>
        <taxon>Pterygota</taxon>
        <taxon>Neoptera</taxon>
        <taxon>Endopterygota</taxon>
        <taxon>Lepidoptera</taxon>
        <taxon>Glossata</taxon>
        <taxon>Ditrysia</taxon>
        <taxon>Noctuoidea</taxon>
        <taxon>Noctuidae</taxon>
        <taxon>Noctuinae</taxon>
        <taxon>Hadenini</taxon>
        <taxon>Mythimna</taxon>
    </lineage>
</organism>
<dbReference type="EMBL" id="CM056785">
    <property type="protein sequence ID" value="KAJ8728301.1"/>
    <property type="molecule type" value="Genomic_DNA"/>
</dbReference>
<protein>
    <submittedName>
        <fullName evidence="1">Uncharacterized protein</fullName>
    </submittedName>
</protein>